<dbReference type="SUPFAM" id="SSF51735">
    <property type="entry name" value="NAD(P)-binding Rossmann-fold domains"/>
    <property type="match status" value="1"/>
</dbReference>
<dbReference type="Proteomes" id="UP000501868">
    <property type="component" value="Chromosome"/>
</dbReference>
<dbReference type="PANTHER" id="PTHR43000">
    <property type="entry name" value="DTDP-D-GLUCOSE 4,6-DEHYDRATASE-RELATED"/>
    <property type="match status" value="1"/>
</dbReference>
<organism evidence="3 4">
    <name type="scientific">Priestia megaterium</name>
    <name type="common">Bacillus megaterium</name>
    <dbReference type="NCBI Taxonomy" id="1404"/>
    <lineage>
        <taxon>Bacteria</taxon>
        <taxon>Bacillati</taxon>
        <taxon>Bacillota</taxon>
        <taxon>Bacilli</taxon>
        <taxon>Bacillales</taxon>
        <taxon>Bacillaceae</taxon>
        <taxon>Priestia</taxon>
    </lineage>
</organism>
<sequence length="331" mass="37558">MRVLVTGGYGFIGSFVAERFFNEGDEICIIDNLSTGNKENVKFKHKFYQLNVEDQTCEGVFLSNQFDVVIHLAAQVNVGTSMVNPYLDSQSNILGLTNILQLSYKYGVKKVVFASSAAVYGLNDDIPLKEDALCDPLSLYGINKWVGELYCKKWTEMFGVDTLCYRFSNVFGPKQGTVGEGGVISIFINNVLEGQPLQVFGDGEQTRDFIYVEDVAYAMYRGVEYDLKGVYNLSTNTETSVNDFIYTLGNLEDIKKVIYKDPKLGDIKFSRLENTKIKHDLDWEPIHNFQAGLEKTYDWFKNNRSKKRTTTVGQNQNGLRKSEHSYNILKI</sequence>
<evidence type="ECO:0000259" key="2">
    <source>
        <dbReference type="Pfam" id="PF01370"/>
    </source>
</evidence>
<proteinExistence type="inferred from homology"/>
<accession>A0A6H1PAA2</accession>
<dbReference type="Gene3D" id="3.40.50.720">
    <property type="entry name" value="NAD(P)-binding Rossmann-like Domain"/>
    <property type="match status" value="1"/>
</dbReference>
<gene>
    <name evidence="3" type="ORF">HFZ78_29840</name>
</gene>
<dbReference type="InterPro" id="IPR001509">
    <property type="entry name" value="Epimerase_deHydtase"/>
</dbReference>
<evidence type="ECO:0000313" key="3">
    <source>
        <dbReference type="EMBL" id="QIZ10395.1"/>
    </source>
</evidence>
<reference evidence="3 4" key="1">
    <citation type="submission" date="2020-04" db="EMBL/GenBank/DDBJ databases">
        <title>Genome-Wide Identification of 5-Methylcytosine Sites in Bacterial Genomes By High-Throughput Sequencing of MspJI Restriction Fragments.</title>
        <authorList>
            <person name="Wu V."/>
        </authorList>
    </citation>
    <scope>NUCLEOTIDE SEQUENCE [LARGE SCALE GENOMIC DNA]</scope>
    <source>
        <strain evidence="3 4">S2</strain>
    </source>
</reference>
<dbReference type="Gene3D" id="3.90.25.10">
    <property type="entry name" value="UDP-galactose 4-epimerase, domain 1"/>
    <property type="match status" value="1"/>
</dbReference>
<name>A0A6H1PAA2_PRIMG</name>
<protein>
    <submittedName>
        <fullName evidence="3">NAD-dependent epimerase/dehydratase family protein</fullName>
    </submittedName>
</protein>
<comment type="similarity">
    <text evidence="1">Belongs to the NAD(P)-dependent epimerase/dehydratase family.</text>
</comment>
<evidence type="ECO:0000256" key="1">
    <source>
        <dbReference type="ARBA" id="ARBA00007637"/>
    </source>
</evidence>
<dbReference type="InterPro" id="IPR036291">
    <property type="entry name" value="NAD(P)-bd_dom_sf"/>
</dbReference>
<dbReference type="AlphaFoldDB" id="A0A6H1PAA2"/>
<reference evidence="3 4" key="2">
    <citation type="submission" date="2020-04" db="EMBL/GenBank/DDBJ databases">
        <authorList>
            <person name="Fomenkov A."/>
            <person name="Anton B.P."/>
            <person name="Roberts R.J."/>
        </authorList>
    </citation>
    <scope>NUCLEOTIDE SEQUENCE [LARGE SCALE GENOMIC DNA]</scope>
    <source>
        <strain evidence="3 4">S2</strain>
    </source>
</reference>
<dbReference type="EMBL" id="CP051128">
    <property type="protein sequence ID" value="QIZ10395.1"/>
    <property type="molecule type" value="Genomic_DNA"/>
</dbReference>
<evidence type="ECO:0000313" key="4">
    <source>
        <dbReference type="Proteomes" id="UP000501868"/>
    </source>
</evidence>
<feature type="domain" description="NAD-dependent epimerase/dehydratase" evidence="2">
    <location>
        <begin position="3"/>
        <end position="232"/>
    </location>
</feature>
<dbReference type="Pfam" id="PF01370">
    <property type="entry name" value="Epimerase"/>
    <property type="match status" value="1"/>
</dbReference>